<dbReference type="EMBL" id="JARQZJ010000014">
    <property type="protein sequence ID" value="KAK9873002.1"/>
    <property type="molecule type" value="Genomic_DNA"/>
</dbReference>
<organism evidence="1 2">
    <name type="scientific">Henosepilachna vigintioctopunctata</name>
    <dbReference type="NCBI Taxonomy" id="420089"/>
    <lineage>
        <taxon>Eukaryota</taxon>
        <taxon>Metazoa</taxon>
        <taxon>Ecdysozoa</taxon>
        <taxon>Arthropoda</taxon>
        <taxon>Hexapoda</taxon>
        <taxon>Insecta</taxon>
        <taxon>Pterygota</taxon>
        <taxon>Neoptera</taxon>
        <taxon>Endopterygota</taxon>
        <taxon>Coleoptera</taxon>
        <taxon>Polyphaga</taxon>
        <taxon>Cucujiformia</taxon>
        <taxon>Coccinelloidea</taxon>
        <taxon>Coccinellidae</taxon>
        <taxon>Epilachninae</taxon>
        <taxon>Epilachnini</taxon>
        <taxon>Henosepilachna</taxon>
    </lineage>
</organism>
<reference evidence="1 2" key="1">
    <citation type="submission" date="2023-03" db="EMBL/GenBank/DDBJ databases">
        <title>Genome insight into feeding habits of ladybird beetles.</title>
        <authorList>
            <person name="Li H.-S."/>
            <person name="Huang Y.-H."/>
            <person name="Pang H."/>
        </authorList>
    </citation>
    <scope>NUCLEOTIDE SEQUENCE [LARGE SCALE GENOMIC DNA]</scope>
    <source>
        <strain evidence="1">SYSU_2023b</strain>
        <tissue evidence="1">Whole body</tissue>
    </source>
</reference>
<evidence type="ECO:0000313" key="1">
    <source>
        <dbReference type="EMBL" id="KAK9873002.1"/>
    </source>
</evidence>
<dbReference type="Proteomes" id="UP001431783">
    <property type="component" value="Unassembled WGS sequence"/>
</dbReference>
<proteinExistence type="predicted"/>
<sequence>MLFCQSFPTKTTGEEIFKSLDNFLTQNEVDWSKCVGLTNDGARAVSRIHTGLIAKVKSVAPLVQWTHCSIHREALAVESLDERLKKTLDDAVKIVDFNNSMLKNSRLFGVLCDEMGSEHKQLLLYCEVRWLSRGKVLSRLFELRDELRVFLMHGDYDGKLASSFLEHVTDENWLKWLAYLADIFGGFNVSNLTLQSKNVNKVFGTTQSGSFGNKTSTLSIKSGTWFFRHISNPT</sequence>
<protein>
    <recommendedName>
        <fullName evidence="3">Zinc finger BED domain-containing protein 5</fullName>
    </recommendedName>
</protein>
<dbReference type="AlphaFoldDB" id="A0AAW1TY16"/>
<dbReference type="SUPFAM" id="SSF53098">
    <property type="entry name" value="Ribonuclease H-like"/>
    <property type="match status" value="1"/>
</dbReference>
<keyword evidence="2" id="KW-1185">Reference proteome</keyword>
<accession>A0AAW1TY16</accession>
<dbReference type="InterPro" id="IPR012337">
    <property type="entry name" value="RNaseH-like_sf"/>
</dbReference>
<name>A0AAW1TY16_9CUCU</name>
<comment type="caution">
    <text evidence="1">The sequence shown here is derived from an EMBL/GenBank/DDBJ whole genome shotgun (WGS) entry which is preliminary data.</text>
</comment>
<evidence type="ECO:0008006" key="3">
    <source>
        <dbReference type="Google" id="ProtNLM"/>
    </source>
</evidence>
<evidence type="ECO:0000313" key="2">
    <source>
        <dbReference type="Proteomes" id="UP001431783"/>
    </source>
</evidence>
<dbReference type="PANTHER" id="PTHR45913:SF19">
    <property type="entry name" value="LOW QUALITY PROTEIN: ZINC FINGER BED DOMAIN-CONTAINING PROTEIN 5-LIKE"/>
    <property type="match status" value="1"/>
</dbReference>
<gene>
    <name evidence="1" type="ORF">WA026_020347</name>
</gene>
<dbReference type="PANTHER" id="PTHR45913">
    <property type="entry name" value="EPM2A-INTERACTING PROTEIN 1"/>
    <property type="match status" value="1"/>
</dbReference>